<evidence type="ECO:0000259" key="1">
    <source>
        <dbReference type="PROSITE" id="PS50164"/>
    </source>
</evidence>
<dbReference type="InterPro" id="IPR000305">
    <property type="entry name" value="GIY-YIG_endonuc"/>
</dbReference>
<dbReference type="EMBL" id="RHGY01000001">
    <property type="protein sequence ID" value="RRG18655.1"/>
    <property type="molecule type" value="Genomic_DNA"/>
</dbReference>
<proteinExistence type="predicted"/>
<name>A0A3P2RGI9_WEIVI</name>
<dbReference type="SUPFAM" id="SSF82771">
    <property type="entry name" value="GIY-YIG endonuclease"/>
    <property type="match status" value="1"/>
</dbReference>
<dbReference type="Gene3D" id="3.40.1440.10">
    <property type="entry name" value="GIY-YIG endonuclease"/>
    <property type="match status" value="1"/>
</dbReference>
<dbReference type="InterPro" id="IPR018647">
    <property type="entry name" value="SLFN_3-like_DNA/RNA_helicase"/>
</dbReference>
<dbReference type="PROSITE" id="PS50164">
    <property type="entry name" value="GIY_YIG"/>
    <property type="match status" value="1"/>
</dbReference>
<dbReference type="SMART" id="SM00487">
    <property type="entry name" value="DEXDc"/>
    <property type="match status" value="1"/>
</dbReference>
<gene>
    <name evidence="2" type="ORF">D3P96_01325</name>
</gene>
<dbReference type="OrthoDB" id="3193269at2"/>
<dbReference type="SUPFAM" id="SSF52540">
    <property type="entry name" value="P-loop containing nucleoside triphosphate hydrolases"/>
    <property type="match status" value="1"/>
</dbReference>
<reference evidence="2 3" key="1">
    <citation type="submission" date="2018-10" db="EMBL/GenBank/DDBJ databases">
        <title>Draft genome sequence of Weissella viridescens UCO-SMC3.</title>
        <authorList>
            <person name="Garcia-Cancino A."/>
            <person name="Espinoza-Monje M."/>
            <person name="Albarracin L."/>
            <person name="Garcia-Castillo V."/>
            <person name="Campos-Martin J."/>
            <person name="Nakano Y."/>
            <person name="Guitierrez-Zamorano C."/>
            <person name="Ikeda-Ohtsubo W."/>
            <person name="Morita H."/>
            <person name="Kitazawa H."/>
            <person name="Villena J."/>
        </authorList>
    </citation>
    <scope>NUCLEOTIDE SEQUENCE [LARGE SCALE GENOMIC DNA]</scope>
    <source>
        <strain evidence="2 3">UCO-SMC3</strain>
    </source>
</reference>
<dbReference type="RefSeq" id="WP_124942598.1">
    <property type="nucleotide sequence ID" value="NZ_RHGY01000001.1"/>
</dbReference>
<sequence>MDYKVYDLSIINGQLQTTEKQEEVLKRVNSVYVYHSSITGKMYVGQTSDFINRNKQHFSGSEKRFVVSNYDDVLVLVPKGADLSMILDIESKLITYLKADIENSKAEKVNFSEHTIENANSGVTVNSYKNRIDTDGKIIVPFWKEELFKRGWVDNDSIDILKENALVTYSPYKILTQQQSDIMNEILHNVNQNYVVNGDAGTGKTVLLTHLVAALLENDRDIRVAVVVQPNWEQTAKNIFRIYGIAEDNLVITTSTKLITDYEENHKKFDVIIVDEAHKTSRRFGKQHPSFNSVYKGEFENKNNHLEILENIGGQKIFFYDVLQAIRPANIERVSFLNLTSGYKHFYLKTQLRISIGDNGNYSSDDYVNGIKFLLYKDTGLLKYTSFNRDFDRGVFHGSSQDDYFGVVGNKPLHELFDWIDEDMIENPNHIDRVLGGLVEPWKQKDGKDPKKMHWFEDEIQRRWNSTQVNWINSKEEDADAQIGSVFAVQGIDLNCVGVLMGEDLSITDEGKLKADPDHFYNVNGTFKQEEMKEVEKQDEFTLFVLNIYYVLLTRGVDGVRIGFWHNEKLRQYVMDTLDIK</sequence>
<comment type="caution">
    <text evidence="2">The sequence shown here is derived from an EMBL/GenBank/DDBJ whole genome shotgun (WGS) entry which is preliminary data.</text>
</comment>
<dbReference type="InterPro" id="IPR027417">
    <property type="entry name" value="P-loop_NTPase"/>
</dbReference>
<dbReference type="Gene3D" id="3.40.50.300">
    <property type="entry name" value="P-loop containing nucleotide triphosphate hydrolases"/>
    <property type="match status" value="1"/>
</dbReference>
<evidence type="ECO:0000313" key="3">
    <source>
        <dbReference type="Proteomes" id="UP000275836"/>
    </source>
</evidence>
<dbReference type="Proteomes" id="UP000275836">
    <property type="component" value="Unassembled WGS sequence"/>
</dbReference>
<dbReference type="Pfam" id="PF09848">
    <property type="entry name" value="SLFN-g3_helicase"/>
    <property type="match status" value="1"/>
</dbReference>
<dbReference type="InterPro" id="IPR014001">
    <property type="entry name" value="Helicase_ATP-bd"/>
</dbReference>
<organism evidence="2 3">
    <name type="scientific">Weissella viridescens</name>
    <name type="common">Lactobacillus viridescens</name>
    <dbReference type="NCBI Taxonomy" id="1629"/>
    <lineage>
        <taxon>Bacteria</taxon>
        <taxon>Bacillati</taxon>
        <taxon>Bacillota</taxon>
        <taxon>Bacilli</taxon>
        <taxon>Lactobacillales</taxon>
        <taxon>Lactobacillaceae</taxon>
        <taxon>Weissella</taxon>
    </lineage>
</organism>
<evidence type="ECO:0000313" key="2">
    <source>
        <dbReference type="EMBL" id="RRG18655.1"/>
    </source>
</evidence>
<protein>
    <submittedName>
        <fullName evidence="2">DUF2075 domain-containing protein</fullName>
    </submittedName>
</protein>
<dbReference type="AlphaFoldDB" id="A0A3P2RGI9"/>
<accession>A0A3P2RGI9</accession>
<dbReference type="InterPro" id="IPR035901">
    <property type="entry name" value="GIY-YIG_endonuc_sf"/>
</dbReference>
<feature type="domain" description="GIY-YIG" evidence="1">
    <location>
        <begin position="27"/>
        <end position="103"/>
    </location>
</feature>